<evidence type="ECO:0000313" key="10">
    <source>
        <dbReference type="Proteomes" id="UP001165395"/>
    </source>
</evidence>
<keyword evidence="3" id="KW-0813">Transport</keyword>
<evidence type="ECO:0000256" key="7">
    <source>
        <dbReference type="ARBA" id="ARBA00023136"/>
    </source>
</evidence>
<accession>A0ABS8D9M8</accession>
<evidence type="ECO:0000256" key="1">
    <source>
        <dbReference type="ARBA" id="ARBA00004651"/>
    </source>
</evidence>
<feature type="transmembrane region" description="Helical" evidence="8">
    <location>
        <begin position="211"/>
        <end position="228"/>
    </location>
</feature>
<dbReference type="EMBL" id="JAJBZT010000010">
    <property type="protein sequence ID" value="MCB6184900.1"/>
    <property type="molecule type" value="Genomic_DNA"/>
</dbReference>
<evidence type="ECO:0000256" key="8">
    <source>
        <dbReference type="SAM" id="Phobius"/>
    </source>
</evidence>
<dbReference type="InterPro" id="IPR011606">
    <property type="entry name" value="Brnchd-chn_aa_trnsp_permease"/>
</dbReference>
<keyword evidence="10" id="KW-1185">Reference proteome</keyword>
<sequence length="237" mass="25784">MNLQFKNAFREGIQQYFSLSLAMIPWAMATAIAMRGAGYSTFETFAINLIVYGATAQLGTMPLVISGAPLWLIAITAVALNLRFLIFSAIIAPAFHDMPKKRRWLAGYLLSDGVVAAFSSKLLGEKNQDVRWGTFLGPSTLNWVMWQLSTWVGLVIGSSLPPDLPIGFMATIALLALVVPMLIKDKSILVGALVSGTLAVLLRNFPLKLGFLLAILIGMTAGVLWENWQTRKPTNAA</sequence>
<evidence type="ECO:0000256" key="6">
    <source>
        <dbReference type="ARBA" id="ARBA00022989"/>
    </source>
</evidence>
<comment type="similarity">
    <text evidence="2">Belongs to the AzlC family.</text>
</comment>
<evidence type="ECO:0000256" key="4">
    <source>
        <dbReference type="ARBA" id="ARBA00022475"/>
    </source>
</evidence>
<proteinExistence type="inferred from homology"/>
<feature type="transmembrane region" description="Helical" evidence="8">
    <location>
        <begin position="45"/>
        <end position="65"/>
    </location>
</feature>
<organism evidence="9 10">
    <name type="scientific">Leeia speluncae</name>
    <dbReference type="NCBI Taxonomy" id="2884804"/>
    <lineage>
        <taxon>Bacteria</taxon>
        <taxon>Pseudomonadati</taxon>
        <taxon>Pseudomonadota</taxon>
        <taxon>Betaproteobacteria</taxon>
        <taxon>Neisseriales</taxon>
        <taxon>Leeiaceae</taxon>
        <taxon>Leeia</taxon>
    </lineage>
</organism>
<keyword evidence="4" id="KW-1003">Cell membrane</keyword>
<comment type="subcellular location">
    <subcellularLocation>
        <location evidence="1">Cell membrane</location>
        <topology evidence="1">Multi-pass membrane protein</topology>
    </subcellularLocation>
</comment>
<evidence type="ECO:0000256" key="5">
    <source>
        <dbReference type="ARBA" id="ARBA00022692"/>
    </source>
</evidence>
<feature type="transmembrane region" description="Helical" evidence="8">
    <location>
        <begin position="13"/>
        <end position="33"/>
    </location>
</feature>
<keyword evidence="7 8" id="KW-0472">Membrane</keyword>
<dbReference type="PANTHER" id="PTHR34979">
    <property type="entry name" value="INNER MEMBRANE PROTEIN YGAZ"/>
    <property type="match status" value="1"/>
</dbReference>
<protein>
    <submittedName>
        <fullName evidence="9">AzlC family ABC transporter permease</fullName>
    </submittedName>
</protein>
<keyword evidence="5 8" id="KW-0812">Transmembrane</keyword>
<reference evidence="9" key="1">
    <citation type="submission" date="2021-10" db="EMBL/GenBank/DDBJ databases">
        <title>The complete genome sequence of Leeia sp. TBRC 13508.</title>
        <authorList>
            <person name="Charoenyingcharoen P."/>
            <person name="Yukphan P."/>
        </authorList>
    </citation>
    <scope>NUCLEOTIDE SEQUENCE</scope>
    <source>
        <strain evidence="9">TBRC 13508</strain>
    </source>
</reference>
<dbReference type="PANTHER" id="PTHR34979:SF1">
    <property type="entry name" value="INNER MEMBRANE PROTEIN YGAZ"/>
    <property type="match status" value="1"/>
</dbReference>
<name>A0ABS8D9M8_9NEIS</name>
<dbReference type="RefSeq" id="WP_227181718.1">
    <property type="nucleotide sequence ID" value="NZ_JAJBZT010000010.1"/>
</dbReference>
<dbReference type="Proteomes" id="UP001165395">
    <property type="component" value="Unassembled WGS sequence"/>
</dbReference>
<feature type="transmembrane region" description="Helical" evidence="8">
    <location>
        <begin position="71"/>
        <end position="95"/>
    </location>
</feature>
<evidence type="ECO:0000256" key="2">
    <source>
        <dbReference type="ARBA" id="ARBA00010735"/>
    </source>
</evidence>
<gene>
    <name evidence="9" type="ORF">LIN78_15235</name>
</gene>
<keyword evidence="6 8" id="KW-1133">Transmembrane helix</keyword>
<comment type="caution">
    <text evidence="9">The sequence shown here is derived from an EMBL/GenBank/DDBJ whole genome shotgun (WGS) entry which is preliminary data.</text>
</comment>
<dbReference type="Pfam" id="PF03591">
    <property type="entry name" value="AzlC"/>
    <property type="match status" value="1"/>
</dbReference>
<feature type="transmembrane region" description="Helical" evidence="8">
    <location>
        <begin position="166"/>
        <end position="183"/>
    </location>
</feature>
<evidence type="ECO:0000256" key="3">
    <source>
        <dbReference type="ARBA" id="ARBA00022448"/>
    </source>
</evidence>
<feature type="transmembrane region" description="Helical" evidence="8">
    <location>
        <begin position="141"/>
        <end position="160"/>
    </location>
</feature>
<evidence type="ECO:0000313" key="9">
    <source>
        <dbReference type="EMBL" id="MCB6184900.1"/>
    </source>
</evidence>
<feature type="transmembrane region" description="Helical" evidence="8">
    <location>
        <begin position="188"/>
        <end position="205"/>
    </location>
</feature>